<dbReference type="PANTHER" id="PTHR34388">
    <property type="entry name" value="DNA POLYMERASE III SUBUNIT DELTA"/>
    <property type="match status" value="1"/>
</dbReference>
<dbReference type="Gene3D" id="3.40.50.300">
    <property type="entry name" value="P-loop containing nucleotide triphosphate hydrolases"/>
    <property type="match status" value="1"/>
</dbReference>
<dbReference type="AlphaFoldDB" id="A0A662ZDZ8"/>
<dbReference type="Proteomes" id="UP000243745">
    <property type="component" value="Unassembled WGS sequence"/>
</dbReference>
<dbReference type="PANTHER" id="PTHR34388:SF1">
    <property type="entry name" value="DNA POLYMERASE III SUBUNIT DELTA"/>
    <property type="match status" value="1"/>
</dbReference>
<evidence type="ECO:0000256" key="5">
    <source>
        <dbReference type="NCBIfam" id="TIGR01128"/>
    </source>
</evidence>
<dbReference type="EC" id="2.7.7.7" evidence="5"/>
<dbReference type="Gene3D" id="1.10.8.60">
    <property type="match status" value="1"/>
</dbReference>
<dbReference type="Gene3D" id="1.20.272.10">
    <property type="match status" value="1"/>
</dbReference>
<keyword evidence="8" id="KW-1185">Reference proteome</keyword>
<organism evidence="7 8">
    <name type="scientific">Ruminobacter amylophilus</name>
    <dbReference type="NCBI Taxonomy" id="867"/>
    <lineage>
        <taxon>Bacteria</taxon>
        <taxon>Pseudomonadati</taxon>
        <taxon>Pseudomonadota</taxon>
        <taxon>Gammaproteobacteria</taxon>
        <taxon>Aeromonadales</taxon>
        <taxon>Succinivibrionaceae</taxon>
        <taxon>Ruminobacter</taxon>
    </lineage>
</organism>
<accession>A0A662ZDZ8</accession>
<evidence type="ECO:0000256" key="3">
    <source>
        <dbReference type="ARBA" id="ARBA00022705"/>
    </source>
</evidence>
<dbReference type="InterPro" id="IPR027417">
    <property type="entry name" value="P-loop_NTPase"/>
</dbReference>
<protein>
    <recommendedName>
        <fullName evidence="5">DNA polymerase III subunit delta</fullName>
        <ecNumber evidence="5">2.7.7.7</ecNumber>
    </recommendedName>
</protein>
<name>A0A662ZDZ8_9GAMM</name>
<dbReference type="Pfam" id="PF06144">
    <property type="entry name" value="DNA_pol3_delta"/>
    <property type="match status" value="1"/>
</dbReference>
<evidence type="ECO:0000259" key="6">
    <source>
        <dbReference type="Pfam" id="PF06144"/>
    </source>
</evidence>
<keyword evidence="2" id="KW-0548">Nucleotidyltransferase</keyword>
<keyword evidence="4" id="KW-0239">DNA-directed DNA polymerase</keyword>
<evidence type="ECO:0000313" key="7">
    <source>
        <dbReference type="EMBL" id="SFO95985.1"/>
    </source>
</evidence>
<dbReference type="InterPro" id="IPR005790">
    <property type="entry name" value="DNA_polIII_delta"/>
</dbReference>
<sequence length="347" mass="39419">MKINSYELEGKLKQQIEGVYIFSGNDPFWLDEATATVQNYAVKAGFTKDNIYTFSDDELKTDELIEAMSSPGLFADRVLVKLKIHDLKVKGKKLLEICSECINPSLLLIIHVPRLSLAELNKNKPLLFLADHGIISIFYDPDQRQIIDFIRRRAYSLGLSLNQGATAILYSAYEGNVEGMVQVLQKMELCGLKGEINEEQMREHISSDAHFSAFDYIESLIDPSVPVERRVQIMEVLLENGVTAMELVSRTGSALGTLHEMRTILDTTGSLENYFNNHRLLKSYKAKRNLYLNGARNNSLKELHHLIDLLTKADFLVRNFEDEEAVMVLKEIAVALSKKQLRLYTDD</sequence>
<keyword evidence="1" id="KW-0808">Transferase</keyword>
<evidence type="ECO:0000256" key="1">
    <source>
        <dbReference type="ARBA" id="ARBA00022679"/>
    </source>
</evidence>
<dbReference type="SUPFAM" id="SSF52540">
    <property type="entry name" value="P-loop containing nucleoside triphosphate hydrolases"/>
    <property type="match status" value="1"/>
</dbReference>
<dbReference type="GO" id="GO:0003887">
    <property type="term" value="F:DNA-directed DNA polymerase activity"/>
    <property type="evidence" value="ECO:0007669"/>
    <property type="project" value="UniProtKB-UniRule"/>
</dbReference>
<dbReference type="InterPro" id="IPR010372">
    <property type="entry name" value="DNA_pol3_delta_N"/>
</dbReference>
<dbReference type="RefSeq" id="WP_093139748.1">
    <property type="nucleotide sequence ID" value="NZ_FOXF01000001.1"/>
</dbReference>
<dbReference type="EMBL" id="FOXF01000001">
    <property type="protein sequence ID" value="SFO95985.1"/>
    <property type="molecule type" value="Genomic_DNA"/>
</dbReference>
<gene>
    <name evidence="7" type="ORF">SAMN02910344_00003</name>
</gene>
<dbReference type="GO" id="GO:0006261">
    <property type="term" value="P:DNA-templated DNA replication"/>
    <property type="evidence" value="ECO:0007669"/>
    <property type="project" value="TreeGrafter"/>
</dbReference>
<dbReference type="OrthoDB" id="9770982at2"/>
<dbReference type="NCBIfam" id="TIGR01128">
    <property type="entry name" value="holA"/>
    <property type="match status" value="1"/>
</dbReference>
<feature type="domain" description="DNA polymerase III delta N-terminal" evidence="6">
    <location>
        <begin position="20"/>
        <end position="113"/>
    </location>
</feature>
<keyword evidence="3" id="KW-0235">DNA replication</keyword>
<proteinExistence type="predicted"/>
<dbReference type="GO" id="GO:0009360">
    <property type="term" value="C:DNA polymerase III complex"/>
    <property type="evidence" value="ECO:0007669"/>
    <property type="project" value="UniProtKB-UniRule"/>
</dbReference>
<reference evidence="7 8" key="1">
    <citation type="submission" date="2016-10" db="EMBL/GenBank/DDBJ databases">
        <authorList>
            <person name="Varghese N."/>
            <person name="Submissions S."/>
        </authorList>
    </citation>
    <scope>NUCLEOTIDE SEQUENCE [LARGE SCALE GENOMIC DNA]</scope>
    <source>
        <strain evidence="7 8">DSM 1361</strain>
    </source>
</reference>
<dbReference type="GO" id="GO:0003677">
    <property type="term" value="F:DNA binding"/>
    <property type="evidence" value="ECO:0007669"/>
    <property type="project" value="InterPro"/>
</dbReference>
<evidence type="ECO:0000256" key="2">
    <source>
        <dbReference type="ARBA" id="ARBA00022695"/>
    </source>
</evidence>
<evidence type="ECO:0000256" key="4">
    <source>
        <dbReference type="ARBA" id="ARBA00022932"/>
    </source>
</evidence>
<evidence type="ECO:0000313" key="8">
    <source>
        <dbReference type="Proteomes" id="UP000243745"/>
    </source>
</evidence>